<accession>A0ABD3GLZ6</accession>
<name>A0ABD3GLZ6_9MARC</name>
<sequence>MRGIKASFGSGLRRVNTMDSLIFKVERCQWAAKYITFYRLHVAYILVLSCVGTFVLWVVPLSTSERMPLISALYTSVSVLASTGLQTVDSRSLVDSHNCFLMVLMLLGSQMITSLWPVFVRRYYFHLGMKQLSLVRIQQQMSRHDDVPDSEMTMSHENTGQVSEEKLESFGWEEHSQAEAPADKQLPEAYNLSSNAERQKNLIKPWRSQSLPEAEWQKNLIRHLRSTSFSSAVELQDHFAKSSKSYSVTYETEVSCQPAYHLKSCSIDSEPKVRRYLREWEKQETIFVDAQQALLTLEYRALVALSWAAVNYLFTVALIGFLLNSLYFLSVGNREVRILKSRGLKPYFYAMFTSLSLFTNSGYSMTNDSFIPFASSSWLLLLYAFLASAGNTLYSPLIRLLVWVLSPGQKLIASYFQAVNTRNAGGLVVGLAQLAPALLFLFAVCM</sequence>
<evidence type="ECO:0000256" key="6">
    <source>
        <dbReference type="ARBA" id="ARBA00023065"/>
    </source>
</evidence>
<feature type="transmembrane region" description="Helical" evidence="9">
    <location>
        <begin position="100"/>
        <end position="120"/>
    </location>
</feature>
<dbReference type="Proteomes" id="UP001633002">
    <property type="component" value="Unassembled WGS sequence"/>
</dbReference>
<dbReference type="GO" id="GO:0030001">
    <property type="term" value="P:metal ion transport"/>
    <property type="evidence" value="ECO:0007669"/>
    <property type="project" value="UniProtKB-ARBA"/>
</dbReference>
<dbReference type="GO" id="GO:0016020">
    <property type="term" value="C:membrane"/>
    <property type="evidence" value="ECO:0007669"/>
    <property type="project" value="UniProtKB-SubCell"/>
</dbReference>
<dbReference type="EMBL" id="JBJQOH010000007">
    <property type="protein sequence ID" value="KAL3679454.1"/>
    <property type="molecule type" value="Genomic_DNA"/>
</dbReference>
<keyword evidence="7 9" id="KW-0472">Membrane</keyword>
<feature type="compositionally biased region" description="Polar residues" evidence="8">
    <location>
        <begin position="152"/>
        <end position="162"/>
    </location>
</feature>
<keyword evidence="3" id="KW-0813">Transport</keyword>
<feature type="transmembrane region" description="Helical" evidence="9">
    <location>
        <begin position="42"/>
        <end position="62"/>
    </location>
</feature>
<organism evidence="10 11">
    <name type="scientific">Riccia sorocarpa</name>
    <dbReference type="NCBI Taxonomy" id="122646"/>
    <lineage>
        <taxon>Eukaryota</taxon>
        <taxon>Viridiplantae</taxon>
        <taxon>Streptophyta</taxon>
        <taxon>Embryophyta</taxon>
        <taxon>Marchantiophyta</taxon>
        <taxon>Marchantiopsida</taxon>
        <taxon>Marchantiidae</taxon>
        <taxon>Marchantiales</taxon>
        <taxon>Ricciaceae</taxon>
        <taxon>Riccia</taxon>
    </lineage>
</organism>
<feature type="transmembrane region" description="Helical" evidence="9">
    <location>
        <begin position="424"/>
        <end position="445"/>
    </location>
</feature>
<evidence type="ECO:0000256" key="8">
    <source>
        <dbReference type="SAM" id="MobiDB-lite"/>
    </source>
</evidence>
<evidence type="ECO:0000313" key="10">
    <source>
        <dbReference type="EMBL" id="KAL3679454.1"/>
    </source>
</evidence>
<keyword evidence="6" id="KW-0406">Ion transport</keyword>
<feature type="transmembrane region" description="Helical" evidence="9">
    <location>
        <begin position="378"/>
        <end position="404"/>
    </location>
</feature>
<gene>
    <name evidence="10" type="ORF">R1sor_022410</name>
</gene>
<comment type="caution">
    <text evidence="10">The sequence shown here is derived from an EMBL/GenBank/DDBJ whole genome shotgun (WGS) entry which is preliminary data.</text>
</comment>
<proteinExistence type="inferred from homology"/>
<dbReference type="InterPro" id="IPR051143">
    <property type="entry name" value="TrkH_K-transport"/>
</dbReference>
<dbReference type="AlphaFoldDB" id="A0ABD3GLZ6"/>
<reference evidence="10 11" key="1">
    <citation type="submission" date="2024-09" db="EMBL/GenBank/DDBJ databases">
        <title>Chromosome-scale assembly of Riccia sorocarpa.</title>
        <authorList>
            <person name="Paukszto L."/>
        </authorList>
    </citation>
    <scope>NUCLEOTIDE SEQUENCE [LARGE SCALE GENOMIC DNA]</scope>
    <source>
        <strain evidence="10">LP-2024</strain>
        <tissue evidence="10">Aerial parts of the thallus</tissue>
    </source>
</reference>
<dbReference type="InterPro" id="IPR003445">
    <property type="entry name" value="Cat_transpt"/>
</dbReference>
<evidence type="ECO:0000313" key="11">
    <source>
        <dbReference type="Proteomes" id="UP001633002"/>
    </source>
</evidence>
<evidence type="ECO:0000256" key="3">
    <source>
        <dbReference type="ARBA" id="ARBA00022448"/>
    </source>
</evidence>
<evidence type="ECO:0000256" key="9">
    <source>
        <dbReference type="SAM" id="Phobius"/>
    </source>
</evidence>
<feature type="region of interest" description="Disordered" evidence="8">
    <location>
        <begin position="145"/>
        <end position="164"/>
    </location>
</feature>
<feature type="transmembrane region" description="Helical" evidence="9">
    <location>
        <begin position="69"/>
        <end position="88"/>
    </location>
</feature>
<evidence type="ECO:0000256" key="4">
    <source>
        <dbReference type="ARBA" id="ARBA00022692"/>
    </source>
</evidence>
<feature type="transmembrane region" description="Helical" evidence="9">
    <location>
        <begin position="301"/>
        <end position="327"/>
    </location>
</feature>
<protein>
    <submittedName>
        <fullName evidence="10">Uncharacterized protein</fullName>
    </submittedName>
</protein>
<keyword evidence="11" id="KW-1185">Reference proteome</keyword>
<keyword evidence="4 9" id="KW-0812">Transmembrane</keyword>
<keyword evidence="5 9" id="KW-1133">Transmembrane helix</keyword>
<evidence type="ECO:0000256" key="1">
    <source>
        <dbReference type="ARBA" id="ARBA00004141"/>
    </source>
</evidence>
<evidence type="ECO:0000256" key="7">
    <source>
        <dbReference type="ARBA" id="ARBA00023136"/>
    </source>
</evidence>
<dbReference type="PANTHER" id="PTHR31064:SF30">
    <property type="entry name" value="HIGH-AFFINITY POTASSIUM TRANSPORT PROTEIN-RELATED"/>
    <property type="match status" value="1"/>
</dbReference>
<feature type="transmembrane region" description="Helical" evidence="9">
    <location>
        <begin position="347"/>
        <end position="366"/>
    </location>
</feature>
<evidence type="ECO:0000256" key="2">
    <source>
        <dbReference type="ARBA" id="ARBA00010864"/>
    </source>
</evidence>
<comment type="similarity">
    <text evidence="2">Belongs to the TrkH potassium transport family. HKT (TC 2.A.38.3) subfamily.</text>
</comment>
<dbReference type="PANTHER" id="PTHR31064">
    <property type="entry name" value="POTASSIUM TRANSPORT PROTEIN DDB_G0292412-RELATED"/>
    <property type="match status" value="1"/>
</dbReference>
<comment type="subcellular location">
    <subcellularLocation>
        <location evidence="1">Membrane</location>
        <topology evidence="1">Multi-pass membrane protein</topology>
    </subcellularLocation>
</comment>
<dbReference type="Pfam" id="PF02386">
    <property type="entry name" value="TrkH"/>
    <property type="match status" value="1"/>
</dbReference>
<evidence type="ECO:0000256" key="5">
    <source>
        <dbReference type="ARBA" id="ARBA00022989"/>
    </source>
</evidence>